<dbReference type="Gene3D" id="2.180.10.10">
    <property type="entry name" value="RHS repeat-associated core"/>
    <property type="match status" value="1"/>
</dbReference>
<dbReference type="PANTHER" id="PTHR32305">
    <property type="match status" value="1"/>
</dbReference>
<evidence type="ECO:0000313" key="3">
    <source>
        <dbReference type="EMBL" id="WXB92530.1"/>
    </source>
</evidence>
<dbReference type="PANTHER" id="PTHR32305:SF17">
    <property type="entry name" value="TRNA NUCLEASE WAPA"/>
    <property type="match status" value="1"/>
</dbReference>
<gene>
    <name evidence="3" type="ORF">WDJ61_15045</name>
</gene>
<dbReference type="NCBIfam" id="TIGR03696">
    <property type="entry name" value="Rhs_assc_core"/>
    <property type="match status" value="1"/>
</dbReference>
<dbReference type="EMBL" id="CP147404">
    <property type="protein sequence ID" value="WXB92530.1"/>
    <property type="molecule type" value="Genomic_DNA"/>
</dbReference>
<organism evidence="3 4">
    <name type="scientific">Bacillus kandeliae</name>
    <dbReference type="NCBI Taxonomy" id="3129297"/>
    <lineage>
        <taxon>Bacteria</taxon>
        <taxon>Bacillati</taxon>
        <taxon>Bacillota</taxon>
        <taxon>Bacilli</taxon>
        <taxon>Bacillales</taxon>
        <taxon>Bacillaceae</taxon>
        <taxon>Bacillus</taxon>
    </lineage>
</organism>
<dbReference type="InterPro" id="IPR050708">
    <property type="entry name" value="T6SS_VgrG/RHS"/>
</dbReference>
<proteinExistence type="predicted"/>
<keyword evidence="4" id="KW-1185">Reference proteome</keyword>
<sequence>MDEILGYDLNGNVNSVTSSTGNKSFTYDKTNQLESQTISSAQLTESYTYDAVGNRKTKTTVKDGKTTDTTYDYDANNRLTSVNGQTYSYDANGNRTKDNKYTYVYNKFDQMTSIKTNAGTTVATFTYDDEGRRTSKKVDGKTTYYHYDQGINVLFETDENGTITAEYVYDPDGMPLVMTKGGQNYYYTYNGLKEITGLTNTSGTVVASYSYDAWGNILSESGAMAEENPIRYKGYRYDEETGLYYLIARYYQPTEGVFLTTDPEGGDTDDPKTQNGYAYANNNPVMMTDPDGNYAWAVINAGFAVYSGYKAYKKGGWKAAAVAGGAALIGGAAYKGGKVAYKAYKAGKFSKTYRLAKKVSKKHNGTLGRAKGNGWTVTIPDGKKHNYTVRVMNKGSGGRSKPYYKISHTRYGAFDRHGNRTNDPAKVHINLSRKSYREINRTLKKKR</sequence>
<evidence type="ECO:0000256" key="1">
    <source>
        <dbReference type="ARBA" id="ARBA00022737"/>
    </source>
</evidence>
<dbReference type="RefSeq" id="WP_338751122.1">
    <property type="nucleotide sequence ID" value="NZ_CP147404.1"/>
</dbReference>
<evidence type="ECO:0000259" key="2">
    <source>
        <dbReference type="Pfam" id="PF25023"/>
    </source>
</evidence>
<evidence type="ECO:0000313" key="4">
    <source>
        <dbReference type="Proteomes" id="UP001387364"/>
    </source>
</evidence>
<protein>
    <submittedName>
        <fullName evidence="3">RHS repeat-associated core domain-containing protein</fullName>
    </submittedName>
</protein>
<name>A0ABZ2N4Q3_9BACI</name>
<dbReference type="InterPro" id="IPR022385">
    <property type="entry name" value="Rhs_assc_core"/>
</dbReference>
<reference evidence="3 4" key="1">
    <citation type="submission" date="2024-02" db="EMBL/GenBank/DDBJ databases">
        <title>Seven novel Bacillus-like species.</title>
        <authorList>
            <person name="Liu G."/>
        </authorList>
    </citation>
    <scope>NUCLEOTIDE SEQUENCE [LARGE SCALE GENOMIC DNA]</scope>
    <source>
        <strain evidence="3 4">FJAT-52991</strain>
    </source>
</reference>
<feature type="domain" description="Teneurin-like YD-shell" evidence="2">
    <location>
        <begin position="6"/>
        <end position="285"/>
    </location>
</feature>
<dbReference type="Proteomes" id="UP001387364">
    <property type="component" value="Chromosome"/>
</dbReference>
<dbReference type="Pfam" id="PF25023">
    <property type="entry name" value="TEN_YD-shell"/>
    <property type="match status" value="1"/>
</dbReference>
<keyword evidence="1" id="KW-0677">Repeat</keyword>
<dbReference type="InterPro" id="IPR056823">
    <property type="entry name" value="TEN-like_YD-shell"/>
</dbReference>
<dbReference type="PRINTS" id="PR00394">
    <property type="entry name" value="RHSPROTEIN"/>
</dbReference>
<accession>A0ABZ2N4Q3</accession>